<dbReference type="Proteomes" id="UP000053201">
    <property type="component" value="Unassembled WGS sequence"/>
</dbReference>
<dbReference type="STRING" id="645134.A0A0L0HAJ9"/>
<dbReference type="GeneID" id="27690187"/>
<dbReference type="CDD" id="cd14506">
    <property type="entry name" value="PTP_PTPDC1"/>
    <property type="match status" value="1"/>
</dbReference>
<evidence type="ECO:0000259" key="6">
    <source>
        <dbReference type="PROSITE" id="PS50056"/>
    </source>
</evidence>
<feature type="region of interest" description="Disordered" evidence="3">
    <location>
        <begin position="514"/>
        <end position="533"/>
    </location>
</feature>
<keyword evidence="1" id="KW-0378">Hydrolase</keyword>
<feature type="compositionally biased region" description="Acidic residues" evidence="3">
    <location>
        <begin position="471"/>
        <end position="484"/>
    </location>
</feature>
<dbReference type="GO" id="GO:0004725">
    <property type="term" value="F:protein tyrosine phosphatase activity"/>
    <property type="evidence" value="ECO:0007669"/>
    <property type="project" value="InterPro"/>
</dbReference>
<dbReference type="AlphaFoldDB" id="A0A0L0HAJ9"/>
<gene>
    <name evidence="7" type="ORF">SPPG_06919</name>
</gene>
<dbReference type="InterPro" id="IPR016130">
    <property type="entry name" value="Tyr_Pase_AS"/>
</dbReference>
<feature type="domain" description="Tyrosine specific protein phosphatases" evidence="6">
    <location>
        <begin position="121"/>
        <end position="189"/>
    </location>
</feature>
<dbReference type="InParanoid" id="A0A0L0HAJ9"/>
<feature type="region of interest" description="Disordered" evidence="3">
    <location>
        <begin position="410"/>
        <end position="431"/>
    </location>
</feature>
<dbReference type="FunFam" id="3.90.190.10:FF:000209">
    <property type="entry name" value="Protein tyrosine phosphatase 1"/>
    <property type="match status" value="1"/>
</dbReference>
<accession>A0A0L0HAJ9</accession>
<feature type="region of interest" description="Disordered" evidence="3">
    <location>
        <begin position="466"/>
        <end position="485"/>
    </location>
</feature>
<dbReference type="PRINTS" id="PR00700">
    <property type="entry name" value="PRTYPHPHTASE"/>
</dbReference>
<evidence type="ECO:0000256" key="1">
    <source>
        <dbReference type="ARBA" id="ARBA00022801"/>
    </source>
</evidence>
<evidence type="ECO:0000259" key="4">
    <source>
        <dbReference type="PROSITE" id="PS50054"/>
    </source>
</evidence>
<dbReference type="InterPro" id="IPR000387">
    <property type="entry name" value="Tyr_Pase_dom"/>
</dbReference>
<dbReference type="InterPro" id="IPR000340">
    <property type="entry name" value="Dual-sp_phosphatase_cat-dom"/>
</dbReference>
<organism evidence="7 8">
    <name type="scientific">Spizellomyces punctatus (strain DAOM BR117)</name>
    <dbReference type="NCBI Taxonomy" id="645134"/>
    <lineage>
        <taxon>Eukaryota</taxon>
        <taxon>Fungi</taxon>
        <taxon>Fungi incertae sedis</taxon>
        <taxon>Chytridiomycota</taxon>
        <taxon>Chytridiomycota incertae sedis</taxon>
        <taxon>Chytridiomycetes</taxon>
        <taxon>Spizellomycetales</taxon>
        <taxon>Spizellomycetaceae</taxon>
        <taxon>Spizellomyces</taxon>
    </lineage>
</organism>
<dbReference type="InterPro" id="IPR050561">
    <property type="entry name" value="PTP"/>
</dbReference>
<dbReference type="GO" id="GO:0060271">
    <property type="term" value="P:cilium assembly"/>
    <property type="evidence" value="ECO:0007669"/>
    <property type="project" value="InterPro"/>
</dbReference>
<evidence type="ECO:0000313" key="7">
    <source>
        <dbReference type="EMBL" id="KNC97929.1"/>
    </source>
</evidence>
<dbReference type="InterPro" id="IPR020422">
    <property type="entry name" value="TYR_PHOSPHATASE_DUAL_dom"/>
</dbReference>
<keyword evidence="2" id="KW-0904">Protein phosphatase</keyword>
<dbReference type="OrthoDB" id="2017893at2759"/>
<dbReference type="RefSeq" id="XP_016605969.1">
    <property type="nucleotide sequence ID" value="XM_016755111.1"/>
</dbReference>
<proteinExistence type="predicted"/>
<feature type="domain" description="Tyrosine-protein phosphatase" evidence="5">
    <location>
        <begin position="106"/>
        <end position="193"/>
    </location>
</feature>
<dbReference type="InterPro" id="IPR000242">
    <property type="entry name" value="PTP_cat"/>
</dbReference>
<dbReference type="InterPro" id="IPR003595">
    <property type="entry name" value="Tyr_Pase_cat"/>
</dbReference>
<dbReference type="PROSITE" id="PS00383">
    <property type="entry name" value="TYR_PHOSPHATASE_1"/>
    <property type="match status" value="1"/>
</dbReference>
<dbReference type="InterPro" id="IPR049573">
    <property type="entry name" value="PTPDC1_PTP"/>
</dbReference>
<dbReference type="SMART" id="SM00404">
    <property type="entry name" value="PTPc_motif"/>
    <property type="match status" value="1"/>
</dbReference>
<evidence type="ECO:0000256" key="3">
    <source>
        <dbReference type="SAM" id="MobiDB-lite"/>
    </source>
</evidence>
<feature type="domain" description="Tyrosine-protein phosphatase" evidence="4">
    <location>
        <begin position="34"/>
        <end position="203"/>
    </location>
</feature>
<dbReference type="EMBL" id="KQ257462">
    <property type="protein sequence ID" value="KNC97929.1"/>
    <property type="molecule type" value="Genomic_DNA"/>
</dbReference>
<reference evidence="7 8" key="1">
    <citation type="submission" date="2009-08" db="EMBL/GenBank/DDBJ databases">
        <title>The Genome Sequence of Spizellomyces punctatus strain DAOM BR117.</title>
        <authorList>
            <consortium name="The Broad Institute Genome Sequencing Platform"/>
            <person name="Russ C."/>
            <person name="Cuomo C."/>
            <person name="Shea T."/>
            <person name="Young S.K."/>
            <person name="Zeng Q."/>
            <person name="Koehrsen M."/>
            <person name="Haas B."/>
            <person name="Borodovsky M."/>
            <person name="Guigo R."/>
            <person name="Alvarado L."/>
            <person name="Berlin A."/>
            <person name="Bochicchio J."/>
            <person name="Borenstein D."/>
            <person name="Chapman S."/>
            <person name="Chen Z."/>
            <person name="Engels R."/>
            <person name="Freedman E."/>
            <person name="Gellesch M."/>
            <person name="Goldberg J."/>
            <person name="Griggs A."/>
            <person name="Gujja S."/>
            <person name="Heiman D."/>
            <person name="Hepburn T."/>
            <person name="Howarth C."/>
            <person name="Jen D."/>
            <person name="Larson L."/>
            <person name="Lewis B."/>
            <person name="Mehta T."/>
            <person name="Park D."/>
            <person name="Pearson M."/>
            <person name="Roberts A."/>
            <person name="Saif S."/>
            <person name="Shenoy N."/>
            <person name="Sisk P."/>
            <person name="Stolte C."/>
            <person name="Sykes S."/>
            <person name="Thomson T."/>
            <person name="Walk T."/>
            <person name="White J."/>
            <person name="Yandava C."/>
            <person name="Burger G."/>
            <person name="Gray M.W."/>
            <person name="Holland P.W.H."/>
            <person name="King N."/>
            <person name="Lang F.B.F."/>
            <person name="Roger A.J."/>
            <person name="Ruiz-Trillo I."/>
            <person name="Lander E."/>
            <person name="Nusbaum C."/>
        </authorList>
    </citation>
    <scope>NUCLEOTIDE SEQUENCE [LARGE SCALE GENOMIC DNA]</scope>
    <source>
        <strain evidence="7 8">DAOM BR117</strain>
    </source>
</reference>
<dbReference type="PROSITE" id="PS50054">
    <property type="entry name" value="TYR_PHOSPHATASE_DUAL"/>
    <property type="match status" value="1"/>
</dbReference>
<dbReference type="PROSITE" id="PS50056">
    <property type="entry name" value="TYR_PHOSPHATASE_2"/>
    <property type="match status" value="1"/>
</dbReference>
<evidence type="ECO:0000259" key="5">
    <source>
        <dbReference type="PROSITE" id="PS50055"/>
    </source>
</evidence>
<dbReference type="InterPro" id="IPR029021">
    <property type="entry name" value="Prot-tyrosine_phosphatase-like"/>
</dbReference>
<dbReference type="SUPFAM" id="SSF52799">
    <property type="entry name" value="(Phosphotyrosine protein) phosphatases II"/>
    <property type="match status" value="1"/>
</dbReference>
<protein>
    <recommendedName>
        <fullName evidence="9">Protein-tyrosine-phosphatase</fullName>
    </recommendedName>
</protein>
<sequence>MSAIHCFFCGGKDCKWENWKLWAEKTKNNAIDGLYSNWITENILAMQRPSTRLISEYNLTSKFRQLGIGSIFNLEEFGEHASCGDGIELTSGFSYLPEVWMDAGAFYYNFGWQDMNVPDFSHMLSIAQVMAYALEEGQKIAVHCHAGLGRTGLAIACYLVYGLNMDGNKAIELVRKQRPLSVQTRKQALFVLQFEEYIKPFKVYFPGICSKSPTEYSSVSLITFETFLENQRRYFHGKEQRQLRFVPKVIWAIVEKLTEMCEKEDMATKVVDAFRYFEGLAVVPEKMIDLQAEINSGNWSIVKSFTDAIPLVHTLLYWITSLKDPLVLSTHLASLQTSDHLTLLHQMDKGTLYTLNTLLNPFRNINTSSSTLREVFTSLAVITTHHRTSLKYPFKPQLIYAKDILPPLHGQKNSKARSRQASERPVEIVPTQNEDPGVLMVDKSELEPLIAFLKYLYENCRAGADGRPLSEDVDAGGDEGEEDQMSGIGPAALVQESAAAGRDVRTLQLTPMTSTPSLTALPSSPLTSQPPQTPHPSTYWASILILLDTLAEAKAFSEPTSHSLRKLCLQKYQGIEIAYEAYGREEVGEAEGFKRFIRALTDLVEC</sequence>
<keyword evidence="8" id="KW-1185">Reference proteome</keyword>
<dbReference type="eggNOG" id="KOG1720">
    <property type="taxonomic scope" value="Eukaryota"/>
</dbReference>
<evidence type="ECO:0008006" key="9">
    <source>
        <dbReference type="Google" id="ProtNLM"/>
    </source>
</evidence>
<dbReference type="Gene3D" id="3.90.190.10">
    <property type="entry name" value="Protein tyrosine phosphatase superfamily"/>
    <property type="match status" value="1"/>
</dbReference>
<evidence type="ECO:0000256" key="2">
    <source>
        <dbReference type="ARBA" id="ARBA00022912"/>
    </source>
</evidence>
<name>A0A0L0HAJ9_SPIPD</name>
<dbReference type="VEuPathDB" id="FungiDB:SPPG_06919"/>
<dbReference type="Pfam" id="PF00782">
    <property type="entry name" value="DSPc"/>
    <property type="match status" value="1"/>
</dbReference>
<dbReference type="PROSITE" id="PS50055">
    <property type="entry name" value="TYR_PHOSPHATASE_PTP"/>
    <property type="match status" value="1"/>
</dbReference>
<dbReference type="PANTHER" id="PTHR23339">
    <property type="entry name" value="TYROSINE SPECIFIC PROTEIN PHOSPHATASE AND DUAL SPECIFICITY PROTEIN PHOSPHATASE"/>
    <property type="match status" value="1"/>
</dbReference>
<evidence type="ECO:0000313" key="8">
    <source>
        <dbReference type="Proteomes" id="UP000053201"/>
    </source>
</evidence>